<evidence type="ECO:0000256" key="2">
    <source>
        <dbReference type="SAM" id="Phobius"/>
    </source>
</evidence>
<gene>
    <name evidence="4" type="ORF">CSUI_006359</name>
</gene>
<feature type="region of interest" description="Disordered" evidence="1">
    <location>
        <begin position="515"/>
        <end position="557"/>
    </location>
</feature>
<feature type="compositionally biased region" description="Basic and acidic residues" evidence="1">
    <location>
        <begin position="296"/>
        <end position="308"/>
    </location>
</feature>
<dbReference type="GeneID" id="94429733"/>
<dbReference type="InterPro" id="IPR055588">
    <property type="entry name" value="DUF7164"/>
</dbReference>
<evidence type="ECO:0000313" key="4">
    <source>
        <dbReference type="EMBL" id="PHJ19806.1"/>
    </source>
</evidence>
<sequence>MCTEPVKWTVTAVFPSWWAPFYQASASHSRDSAHSGMLSLVSCAALVAVRKMGCRRCISSVKAWSRCHVHPHVRVVGACALVAGLFFLWADNILTLNRFLADFRGPWSPSTTSLKGLSDSSIPSGGITETAIQNARGFVDERLLPPPWREQTPTPRRAFLLGLRSFFSSKHSPSGRGVTLTPGALFAHSPLNFAADLAALHQILRTDAASQARSDGRQTSSRFPGDVTTALPPVSLTAAVSPSEPLPGVDYPATRVFMLYVPRAVETGSGPLVLVDQAFGFIESWRYTFTVRQDGSREPLLPEERLPPDFETDPEDPFHHGPKRKGMLSWNPKSPSAAKVSREQAGSSQRELHRLGDKGQEGTQEASRKTEFAAKDARTSSEADGSKIEKDVGDSRNEENRTSNAGETVKQPPRAGASSAVGSGRVLHEGSDAENLWGALKPWWSGREVGDSVAVDTPVVNDVLVVVDPGMDRRHVPWICDELADLGGLSGYRADLQQRLTLALEERRRRRLFSLSQGANSTMGTAAAREDEEKKASNPDDRRKTSPSKTREKEQDLRRHRCIVVRVMLDETQLSPVWNKHPAMHSVSALTHPVVEWMMMQYDLGMRSDNDAFVSPALLERRNTPWIVGLDEHTGEAQFAFYVGHGAYNSDKNRLVLAEYSRVLKLRHQHVFGIGSTWYGRPADIVRAARLTVKVSQDPERPAFSLTSLEPVRAGSASTCESVRRCTLRRLRISVHVCEQAKSSRPVCLPTGAQHTVLTICEEVRSFPLFAGLCQNYILDHGFLSLERGTQQ</sequence>
<dbReference type="Proteomes" id="UP000221165">
    <property type="component" value="Unassembled WGS sequence"/>
</dbReference>
<feature type="transmembrane region" description="Helical" evidence="2">
    <location>
        <begin position="71"/>
        <end position="90"/>
    </location>
</feature>
<feature type="compositionally biased region" description="Basic and acidic residues" evidence="1">
    <location>
        <begin position="350"/>
        <end position="401"/>
    </location>
</feature>
<feature type="domain" description="DUF7164" evidence="3">
    <location>
        <begin position="553"/>
        <end position="696"/>
    </location>
</feature>
<dbReference type="AlphaFoldDB" id="A0A2C6KUR1"/>
<dbReference type="EMBL" id="MIGC01003199">
    <property type="protein sequence ID" value="PHJ19806.1"/>
    <property type="molecule type" value="Genomic_DNA"/>
</dbReference>
<keyword evidence="2" id="KW-0472">Membrane</keyword>
<keyword evidence="2 4" id="KW-0812">Transmembrane</keyword>
<organism evidence="4 5">
    <name type="scientific">Cystoisospora suis</name>
    <dbReference type="NCBI Taxonomy" id="483139"/>
    <lineage>
        <taxon>Eukaryota</taxon>
        <taxon>Sar</taxon>
        <taxon>Alveolata</taxon>
        <taxon>Apicomplexa</taxon>
        <taxon>Conoidasida</taxon>
        <taxon>Coccidia</taxon>
        <taxon>Eucoccidiorida</taxon>
        <taxon>Eimeriorina</taxon>
        <taxon>Sarcocystidae</taxon>
        <taxon>Cystoisospora</taxon>
    </lineage>
</organism>
<keyword evidence="5" id="KW-1185">Reference proteome</keyword>
<feature type="compositionally biased region" description="Polar residues" evidence="1">
    <location>
        <begin position="208"/>
        <end position="222"/>
    </location>
</feature>
<name>A0A2C6KUR1_9APIC</name>
<keyword evidence="2" id="KW-1133">Transmembrane helix</keyword>
<feature type="compositionally biased region" description="Basic and acidic residues" evidence="1">
    <location>
        <begin position="528"/>
        <end position="557"/>
    </location>
</feature>
<comment type="caution">
    <text evidence="4">The sequence shown here is derived from an EMBL/GenBank/DDBJ whole genome shotgun (WGS) entry which is preliminary data.</text>
</comment>
<evidence type="ECO:0000256" key="1">
    <source>
        <dbReference type="SAM" id="MobiDB-lite"/>
    </source>
</evidence>
<feature type="region of interest" description="Disordered" evidence="1">
    <location>
        <begin position="208"/>
        <end position="228"/>
    </location>
</feature>
<proteinExistence type="predicted"/>
<evidence type="ECO:0000259" key="3">
    <source>
        <dbReference type="Pfam" id="PF23741"/>
    </source>
</evidence>
<protein>
    <submittedName>
        <fullName evidence="4">Transmembrane protein</fullName>
    </submittedName>
</protein>
<dbReference type="Pfam" id="PF23741">
    <property type="entry name" value="DUF7164"/>
    <property type="match status" value="1"/>
</dbReference>
<dbReference type="RefSeq" id="XP_067921499.1">
    <property type="nucleotide sequence ID" value="XM_068066522.1"/>
</dbReference>
<dbReference type="VEuPathDB" id="ToxoDB:CSUI_006359"/>
<dbReference type="OrthoDB" id="330499at2759"/>
<evidence type="ECO:0000313" key="5">
    <source>
        <dbReference type="Proteomes" id="UP000221165"/>
    </source>
</evidence>
<accession>A0A2C6KUR1</accession>
<reference evidence="4 5" key="1">
    <citation type="journal article" date="2017" name="Int. J. Parasitol.">
        <title>The genome of the protozoan parasite Cystoisospora suis and a reverse vaccinology approach to identify vaccine candidates.</title>
        <authorList>
            <person name="Palmieri N."/>
            <person name="Shrestha A."/>
            <person name="Ruttkowski B."/>
            <person name="Beck T."/>
            <person name="Vogl C."/>
            <person name="Tomley F."/>
            <person name="Blake D.P."/>
            <person name="Joachim A."/>
        </authorList>
    </citation>
    <scope>NUCLEOTIDE SEQUENCE [LARGE SCALE GENOMIC DNA]</scope>
    <source>
        <strain evidence="4 5">Wien I</strain>
    </source>
</reference>
<feature type="region of interest" description="Disordered" evidence="1">
    <location>
        <begin position="296"/>
        <end position="422"/>
    </location>
</feature>